<accession>A0A2S8FQ78</accession>
<dbReference type="RefSeq" id="WP_105330077.1">
    <property type="nucleotide sequence ID" value="NZ_PUHY01000010.1"/>
</dbReference>
<reference evidence="1 2" key="1">
    <citation type="submission" date="2018-02" db="EMBL/GenBank/DDBJ databases">
        <title>Comparative genomes isolates from brazilian mangrove.</title>
        <authorList>
            <person name="Araujo J.E."/>
            <person name="Taketani R.G."/>
            <person name="Silva M.C.P."/>
            <person name="Loureco M.V."/>
            <person name="Andreote F.D."/>
        </authorList>
    </citation>
    <scope>NUCLEOTIDE SEQUENCE [LARGE SCALE GENOMIC DNA]</scope>
    <source>
        <strain evidence="1 2">Hex-1 MGV</strain>
    </source>
</reference>
<dbReference type="Gene3D" id="1.25.40.10">
    <property type="entry name" value="Tetratricopeptide repeat domain"/>
    <property type="match status" value="1"/>
</dbReference>
<gene>
    <name evidence="1" type="ORF">C5Y83_12515</name>
</gene>
<name>A0A2S8FQ78_9BACT</name>
<comment type="caution">
    <text evidence="1">The sequence shown here is derived from an EMBL/GenBank/DDBJ whole genome shotgun (WGS) entry which is preliminary data.</text>
</comment>
<dbReference type="InterPro" id="IPR011990">
    <property type="entry name" value="TPR-like_helical_dom_sf"/>
</dbReference>
<evidence type="ECO:0000313" key="2">
    <source>
        <dbReference type="Proteomes" id="UP000238322"/>
    </source>
</evidence>
<dbReference type="OrthoDB" id="9182486at2"/>
<dbReference type="Proteomes" id="UP000238322">
    <property type="component" value="Unassembled WGS sequence"/>
</dbReference>
<dbReference type="AlphaFoldDB" id="A0A2S8FQ78"/>
<protein>
    <submittedName>
        <fullName evidence="1">Uncharacterized protein</fullName>
    </submittedName>
</protein>
<dbReference type="EMBL" id="PUHY01000010">
    <property type="protein sequence ID" value="PQO34346.1"/>
    <property type="molecule type" value="Genomic_DNA"/>
</dbReference>
<evidence type="ECO:0000313" key="1">
    <source>
        <dbReference type="EMBL" id="PQO34346.1"/>
    </source>
</evidence>
<sequence length="446" mass="49703">MTSDQNCEVMHQLIAQGTCPWCELELKSNEVALSVISRSGKCFWNVNALEAALDHNDIEVRLTTVSTIALDAGPSLETAVALLGKASNDPIEHIRWLAENEISHLGREMTASEAETFEARSRETPQDLAIRILLLTYYFAIQQESIATQQARMRHVVWLIENAPESTTAGSPVASVLRRSDPESYEVAQRIWRKQVARHADQPRVLGNAAAFFTLNDPVESESLLQQAKSLEPENPEWPKRLAHLYSLQVGRSQGEDRNFADLALDAYQEAETKRQHAPLDPLLTMASEEIDVEEMTKSLERIHSLCELAKAAVKAKQFDVVEDYAQELLSLATSDKLPEYFRDDGNAIFYSHFALGMSAIHRGDLAQAKEHLLASGRTSGSPTLGSFGPNMSLAKALLEHGEQSVVLVFFDSCGQFWKDHQDTLGEWSEVVQRGEIPDFGPNLNY</sequence>
<proteinExistence type="predicted"/>
<organism evidence="1 2">
    <name type="scientific">Blastopirellula marina</name>
    <dbReference type="NCBI Taxonomy" id="124"/>
    <lineage>
        <taxon>Bacteria</taxon>
        <taxon>Pseudomonadati</taxon>
        <taxon>Planctomycetota</taxon>
        <taxon>Planctomycetia</taxon>
        <taxon>Pirellulales</taxon>
        <taxon>Pirellulaceae</taxon>
        <taxon>Blastopirellula</taxon>
    </lineage>
</organism>